<dbReference type="Pfam" id="PF05129">
    <property type="entry name" value="Zn_ribbon_Elf1"/>
    <property type="match status" value="1"/>
</dbReference>
<dbReference type="SUPFAM" id="SSF57783">
    <property type="entry name" value="Zinc beta-ribbon"/>
    <property type="match status" value="1"/>
</dbReference>
<evidence type="ECO:0000256" key="4">
    <source>
        <dbReference type="ARBA" id="ARBA00022723"/>
    </source>
</evidence>
<comment type="similarity">
    <text evidence="3 10">Belongs to the ELOF1 family.</text>
</comment>
<dbReference type="PANTHER" id="PTHR20934">
    <property type="entry name" value="TRANSCRIPTION ELONGATION FACTOR 1 HOMOLOG"/>
    <property type="match status" value="1"/>
</dbReference>
<dbReference type="Proteomes" id="UP001214638">
    <property type="component" value="Unassembled WGS sequence"/>
</dbReference>
<evidence type="ECO:0000256" key="10">
    <source>
        <dbReference type="RuleBase" id="RU364033"/>
    </source>
</evidence>
<evidence type="ECO:0000256" key="7">
    <source>
        <dbReference type="ARBA" id="ARBA00023015"/>
    </source>
</evidence>
<dbReference type="Gene3D" id="2.20.25.190">
    <property type="match status" value="1"/>
</dbReference>
<gene>
    <name evidence="11" type="ORF">BdWA1_002722</name>
</gene>
<name>A0AAD9UNR3_9APIC</name>
<accession>A0AAD9UNR3</accession>
<dbReference type="KEGG" id="bdw:94337019"/>
<comment type="function">
    <text evidence="1 10">Transcription elongation factor implicated in the maintenance of proper chromatin structure in actively transcribed regions.</text>
</comment>
<dbReference type="PANTHER" id="PTHR20934:SF0">
    <property type="entry name" value="TRANSCRIPTION ELONGATION FACTOR 1 HOMOLOG"/>
    <property type="match status" value="1"/>
</dbReference>
<evidence type="ECO:0000256" key="2">
    <source>
        <dbReference type="ARBA" id="ARBA00004123"/>
    </source>
</evidence>
<proteinExistence type="inferred from homology"/>
<sequence>MGKRKTKKVKLSNAQLRQRRRGKLDKEFLCHFCQHERSVAIKIDMQSGLGLLNCRICGVKFSTRITSLDEPIDVYTVWIDRCRASSGTVMSLATQPPAQTAQAPVPKTQPTAAKLVQVVGIDNGEQSKPSVAHTNEEEYIDFRNLSGTNRSNRILEVENFGDAHSGALETLEDLFGEDE</sequence>
<dbReference type="GeneID" id="94337019"/>
<keyword evidence="12" id="KW-1185">Reference proteome</keyword>
<organism evidence="11 12">
    <name type="scientific">Babesia duncani</name>
    <dbReference type="NCBI Taxonomy" id="323732"/>
    <lineage>
        <taxon>Eukaryota</taxon>
        <taxon>Sar</taxon>
        <taxon>Alveolata</taxon>
        <taxon>Apicomplexa</taxon>
        <taxon>Aconoidasida</taxon>
        <taxon>Piroplasmida</taxon>
        <taxon>Babesiidae</taxon>
        <taxon>Babesia</taxon>
    </lineage>
</organism>
<dbReference type="GO" id="GO:0000993">
    <property type="term" value="F:RNA polymerase II complex binding"/>
    <property type="evidence" value="ECO:0007669"/>
    <property type="project" value="TreeGrafter"/>
</dbReference>
<dbReference type="GO" id="GO:0008023">
    <property type="term" value="C:transcription elongation factor complex"/>
    <property type="evidence" value="ECO:0007669"/>
    <property type="project" value="TreeGrafter"/>
</dbReference>
<dbReference type="EMBL" id="JALLKP010000003">
    <property type="protein sequence ID" value="KAK2196122.1"/>
    <property type="molecule type" value="Genomic_DNA"/>
</dbReference>
<protein>
    <recommendedName>
        <fullName evidence="10">Transcription elongation factor 1 homolog</fullName>
    </recommendedName>
</protein>
<dbReference type="RefSeq" id="XP_067802964.1">
    <property type="nucleotide sequence ID" value="XM_067947742.1"/>
</dbReference>
<keyword evidence="5 10" id="KW-0863">Zinc-finger</keyword>
<evidence type="ECO:0000256" key="3">
    <source>
        <dbReference type="ARBA" id="ARBA00009730"/>
    </source>
</evidence>
<comment type="caution">
    <text evidence="11">The sequence shown here is derived from an EMBL/GenBank/DDBJ whole genome shotgun (WGS) entry which is preliminary data.</text>
</comment>
<dbReference type="FunFam" id="2.20.25.190:FF:000001">
    <property type="entry name" value="Transcription elongation factor 1 homolog"/>
    <property type="match status" value="1"/>
</dbReference>
<keyword evidence="7 10" id="KW-0805">Transcription regulation</keyword>
<dbReference type="GO" id="GO:0006368">
    <property type="term" value="P:transcription elongation by RNA polymerase II"/>
    <property type="evidence" value="ECO:0007669"/>
    <property type="project" value="TreeGrafter"/>
</dbReference>
<keyword evidence="11" id="KW-0648">Protein biosynthesis</keyword>
<reference evidence="11" key="1">
    <citation type="journal article" date="2023" name="Nat. Microbiol.">
        <title>Babesia duncani multi-omics identifies virulence factors and drug targets.</title>
        <authorList>
            <person name="Singh P."/>
            <person name="Lonardi S."/>
            <person name="Liang Q."/>
            <person name="Vydyam P."/>
            <person name="Khabirova E."/>
            <person name="Fang T."/>
            <person name="Gihaz S."/>
            <person name="Thekkiniath J."/>
            <person name="Munshi M."/>
            <person name="Abel S."/>
            <person name="Ciampossin L."/>
            <person name="Batugedara G."/>
            <person name="Gupta M."/>
            <person name="Lu X.M."/>
            <person name="Lenz T."/>
            <person name="Chakravarty S."/>
            <person name="Cornillot E."/>
            <person name="Hu Y."/>
            <person name="Ma W."/>
            <person name="Gonzalez L.M."/>
            <person name="Sanchez S."/>
            <person name="Estrada K."/>
            <person name="Sanchez-Flores A."/>
            <person name="Montero E."/>
            <person name="Harb O.S."/>
            <person name="Le Roch K.G."/>
            <person name="Mamoun C.B."/>
        </authorList>
    </citation>
    <scope>NUCLEOTIDE SEQUENCE</scope>
    <source>
        <tissue evidence="11">Blood</tissue>
    </source>
</reference>
<keyword evidence="8 10" id="KW-0804">Transcription</keyword>
<dbReference type="GO" id="GO:0003746">
    <property type="term" value="F:translation elongation factor activity"/>
    <property type="evidence" value="ECO:0007669"/>
    <property type="project" value="UniProtKB-KW"/>
</dbReference>
<evidence type="ECO:0000313" key="12">
    <source>
        <dbReference type="Proteomes" id="UP001214638"/>
    </source>
</evidence>
<dbReference type="AlphaFoldDB" id="A0AAD9UNR3"/>
<evidence type="ECO:0000256" key="1">
    <source>
        <dbReference type="ARBA" id="ARBA00003357"/>
    </source>
</evidence>
<keyword evidence="4 10" id="KW-0479">Metal-binding</keyword>
<keyword evidence="11" id="KW-0251">Elongation factor</keyword>
<comment type="subcellular location">
    <subcellularLocation>
        <location evidence="2 10">Nucleus</location>
    </subcellularLocation>
</comment>
<dbReference type="GO" id="GO:0008270">
    <property type="term" value="F:zinc ion binding"/>
    <property type="evidence" value="ECO:0007669"/>
    <property type="project" value="UniProtKB-KW"/>
</dbReference>
<dbReference type="InterPro" id="IPR007808">
    <property type="entry name" value="Elf1"/>
</dbReference>
<keyword evidence="6 10" id="KW-0862">Zinc</keyword>
<evidence type="ECO:0000256" key="6">
    <source>
        <dbReference type="ARBA" id="ARBA00022833"/>
    </source>
</evidence>
<dbReference type="InterPro" id="IPR038567">
    <property type="entry name" value="T_Elf1_sf"/>
</dbReference>
<evidence type="ECO:0000256" key="8">
    <source>
        <dbReference type="ARBA" id="ARBA00023163"/>
    </source>
</evidence>
<evidence type="ECO:0000256" key="9">
    <source>
        <dbReference type="ARBA" id="ARBA00023242"/>
    </source>
</evidence>
<evidence type="ECO:0000256" key="5">
    <source>
        <dbReference type="ARBA" id="ARBA00022771"/>
    </source>
</evidence>
<keyword evidence="9 10" id="KW-0539">Nucleus</keyword>
<evidence type="ECO:0000313" key="11">
    <source>
        <dbReference type="EMBL" id="KAK2196122.1"/>
    </source>
</evidence>